<sequence>MKNLTSQQFNDLLKEPLHLNFEMEQCQKDVYWCSCRDYLLVEGEVFNVEADIYLEYKERTGKEHYELFITRIIDEDCNEYEFTTEQELIFQKHFKNSFSVEVLAAQSMPREYIWDYSY</sequence>
<dbReference type="AlphaFoldDB" id="A0AAV5AWL0"/>
<keyword evidence="4" id="KW-1185">Reference proteome</keyword>
<gene>
    <name evidence="1" type="ORF">RCZ15_08580</name>
    <name evidence="2" type="ORF">RCZ16_23710</name>
</gene>
<accession>A0AAV5AWL0</accession>
<evidence type="ECO:0000313" key="4">
    <source>
        <dbReference type="Proteomes" id="UP001208692"/>
    </source>
</evidence>
<comment type="caution">
    <text evidence="1">The sequence shown here is derived from an EMBL/GenBank/DDBJ whole genome shotgun (WGS) entry which is preliminary data.</text>
</comment>
<protein>
    <submittedName>
        <fullName evidence="1">Uncharacterized protein</fullName>
    </submittedName>
</protein>
<dbReference type="Proteomes" id="UP001208692">
    <property type="component" value="Unassembled WGS sequence"/>
</dbReference>
<dbReference type="Proteomes" id="UP001207736">
    <property type="component" value="Unassembled WGS sequence"/>
</dbReference>
<reference evidence="1 4" key="1">
    <citation type="submission" date="2021-11" db="EMBL/GenBank/DDBJ databases">
        <title>Draft genome sequence of Capnocytophaga sp. strain KC07075 isolated from cat oral cavity.</title>
        <authorList>
            <person name="Suzuki M."/>
            <person name="Imaoka K."/>
            <person name="Kimura M."/>
            <person name="Morikawa S."/>
            <person name="Maeda K."/>
        </authorList>
    </citation>
    <scope>NUCLEOTIDE SEQUENCE</scope>
    <source>
        <strain evidence="1">KC07075</strain>
        <strain evidence="2 4">KC07079</strain>
    </source>
</reference>
<evidence type="ECO:0000313" key="2">
    <source>
        <dbReference type="EMBL" id="GJM54055.1"/>
    </source>
</evidence>
<proteinExistence type="predicted"/>
<evidence type="ECO:0000313" key="1">
    <source>
        <dbReference type="EMBL" id="GJM49883.1"/>
    </source>
</evidence>
<dbReference type="EMBL" id="BQKA01000014">
    <property type="protein sequence ID" value="GJM49883.1"/>
    <property type="molecule type" value="Genomic_DNA"/>
</dbReference>
<dbReference type="RefSeq" id="WP_264846562.1">
    <property type="nucleotide sequence ID" value="NZ_BPMA01000022.1"/>
</dbReference>
<name>A0AAV5AWL0_9FLAO</name>
<dbReference type="EMBL" id="BQKB01000059">
    <property type="protein sequence ID" value="GJM54055.1"/>
    <property type="molecule type" value="Genomic_DNA"/>
</dbReference>
<evidence type="ECO:0000313" key="3">
    <source>
        <dbReference type="Proteomes" id="UP001207736"/>
    </source>
</evidence>
<organism evidence="1 3">
    <name type="scientific">Capnocytophaga catalasegens</name>
    <dbReference type="NCBI Taxonomy" id="1004260"/>
    <lineage>
        <taxon>Bacteria</taxon>
        <taxon>Pseudomonadati</taxon>
        <taxon>Bacteroidota</taxon>
        <taxon>Flavobacteriia</taxon>
        <taxon>Flavobacteriales</taxon>
        <taxon>Flavobacteriaceae</taxon>
        <taxon>Capnocytophaga</taxon>
    </lineage>
</organism>